<dbReference type="OrthoDB" id="2535105at2759"/>
<dbReference type="HOGENOM" id="CLU_1949139_0_0_1"/>
<dbReference type="Proteomes" id="UP000054477">
    <property type="component" value="Unassembled WGS sequence"/>
</dbReference>
<keyword evidence="3" id="KW-1185">Reference proteome</keyword>
<evidence type="ECO:0000313" key="2">
    <source>
        <dbReference type="EMBL" id="KIK10032.1"/>
    </source>
</evidence>
<evidence type="ECO:0000256" key="1">
    <source>
        <dbReference type="SAM" id="Phobius"/>
    </source>
</evidence>
<accession>A0A0C9YIC3</accession>
<proteinExistence type="predicted"/>
<gene>
    <name evidence="2" type="ORF">K443DRAFT_136852</name>
</gene>
<reference evidence="2 3" key="1">
    <citation type="submission" date="2014-04" db="EMBL/GenBank/DDBJ databases">
        <authorList>
            <consortium name="DOE Joint Genome Institute"/>
            <person name="Kuo A."/>
            <person name="Kohler A."/>
            <person name="Nagy L.G."/>
            <person name="Floudas D."/>
            <person name="Copeland A."/>
            <person name="Barry K.W."/>
            <person name="Cichocki N."/>
            <person name="Veneault-Fourrey C."/>
            <person name="LaButti K."/>
            <person name="Lindquist E.A."/>
            <person name="Lipzen A."/>
            <person name="Lundell T."/>
            <person name="Morin E."/>
            <person name="Murat C."/>
            <person name="Sun H."/>
            <person name="Tunlid A."/>
            <person name="Henrissat B."/>
            <person name="Grigoriev I.V."/>
            <person name="Hibbett D.S."/>
            <person name="Martin F."/>
            <person name="Nordberg H.P."/>
            <person name="Cantor M.N."/>
            <person name="Hua S.X."/>
        </authorList>
    </citation>
    <scope>NUCLEOTIDE SEQUENCE [LARGE SCALE GENOMIC DNA]</scope>
    <source>
        <strain evidence="2 3">LaAM-08-1</strain>
    </source>
</reference>
<organism evidence="2 3">
    <name type="scientific">Laccaria amethystina LaAM-08-1</name>
    <dbReference type="NCBI Taxonomy" id="1095629"/>
    <lineage>
        <taxon>Eukaryota</taxon>
        <taxon>Fungi</taxon>
        <taxon>Dikarya</taxon>
        <taxon>Basidiomycota</taxon>
        <taxon>Agaricomycotina</taxon>
        <taxon>Agaricomycetes</taxon>
        <taxon>Agaricomycetidae</taxon>
        <taxon>Agaricales</taxon>
        <taxon>Agaricineae</taxon>
        <taxon>Hydnangiaceae</taxon>
        <taxon>Laccaria</taxon>
    </lineage>
</organism>
<feature type="transmembrane region" description="Helical" evidence="1">
    <location>
        <begin position="70"/>
        <end position="91"/>
    </location>
</feature>
<protein>
    <submittedName>
        <fullName evidence="2">Uncharacterized protein</fullName>
    </submittedName>
</protein>
<dbReference type="STRING" id="1095629.A0A0C9YIC3"/>
<name>A0A0C9YIC3_9AGAR</name>
<keyword evidence="1" id="KW-0472">Membrane</keyword>
<keyword evidence="1" id="KW-1133">Transmembrane helix</keyword>
<dbReference type="AlphaFoldDB" id="A0A0C9YIC3"/>
<keyword evidence="1" id="KW-0812">Transmembrane</keyword>
<evidence type="ECO:0000313" key="3">
    <source>
        <dbReference type="Proteomes" id="UP000054477"/>
    </source>
</evidence>
<sequence>MTAGMYKFLVSDYLNPALLPTGGARSGEVCVYCVPFLHFSSTETYLNSFIFAHSCIGVPIVSGTFVFELIILQAILVLFIQLFFCWRIWIFSMPSLKLVYRLLFTGLTQTDIACPIEFRLIDGSGCYRV</sequence>
<dbReference type="EMBL" id="KN838536">
    <property type="protein sequence ID" value="KIK10032.1"/>
    <property type="molecule type" value="Genomic_DNA"/>
</dbReference>
<reference evidence="3" key="2">
    <citation type="submission" date="2015-01" db="EMBL/GenBank/DDBJ databases">
        <title>Evolutionary Origins and Diversification of the Mycorrhizal Mutualists.</title>
        <authorList>
            <consortium name="DOE Joint Genome Institute"/>
            <consortium name="Mycorrhizal Genomics Consortium"/>
            <person name="Kohler A."/>
            <person name="Kuo A."/>
            <person name="Nagy L.G."/>
            <person name="Floudas D."/>
            <person name="Copeland A."/>
            <person name="Barry K.W."/>
            <person name="Cichocki N."/>
            <person name="Veneault-Fourrey C."/>
            <person name="LaButti K."/>
            <person name="Lindquist E.A."/>
            <person name="Lipzen A."/>
            <person name="Lundell T."/>
            <person name="Morin E."/>
            <person name="Murat C."/>
            <person name="Riley R."/>
            <person name="Ohm R."/>
            <person name="Sun H."/>
            <person name="Tunlid A."/>
            <person name="Henrissat B."/>
            <person name="Grigoriev I.V."/>
            <person name="Hibbett D.S."/>
            <person name="Martin F."/>
        </authorList>
    </citation>
    <scope>NUCLEOTIDE SEQUENCE [LARGE SCALE GENOMIC DNA]</scope>
    <source>
        <strain evidence="3">LaAM-08-1</strain>
    </source>
</reference>